<dbReference type="InterPro" id="IPR001079">
    <property type="entry name" value="Galectin_CRD"/>
</dbReference>
<evidence type="ECO:0000256" key="2">
    <source>
        <dbReference type="RuleBase" id="RU102079"/>
    </source>
</evidence>
<dbReference type="GO" id="GO:0030246">
    <property type="term" value="F:carbohydrate binding"/>
    <property type="evidence" value="ECO:0007669"/>
    <property type="project" value="UniProtKB-UniRule"/>
</dbReference>
<keyword evidence="1 2" id="KW-0430">Lectin</keyword>
<proteinExistence type="predicted"/>
<evidence type="ECO:0000259" key="3">
    <source>
        <dbReference type="PROSITE" id="PS51304"/>
    </source>
</evidence>
<evidence type="ECO:0000313" key="4">
    <source>
        <dbReference type="EMBL" id="JAT83922.1"/>
    </source>
</evidence>
<gene>
    <name evidence="4" type="ORF">g.9982</name>
</gene>
<dbReference type="Gene3D" id="2.60.120.200">
    <property type="match status" value="2"/>
</dbReference>
<protein>
    <recommendedName>
        <fullName evidence="2">Galectin</fullName>
    </recommendedName>
</protein>
<sequence>MPVNGSCVSCLKMEYGVEEGIPREFLEYDFVAQDALEFELQLAEARDVKFTQPLLEPLSIGSHIVCTGTPCEDIPWFAINIGFGDDNAPTDIAVHFNVRMPQCYVVRNTKRQNKWGHEETTAFRLFPFKLGRLFTIEVLVDEKETLWAVDGEHYCSFEHRNPSPLNATWVQVSGVRDATLTIKKTDIYPTLAPALVEVPLRSALDAPAENEPSWRPNVIATISKGIPEGHQIVVHGRLRPMLHSFVIDLMDSAREWPLPNVLAHVNVRAYDESQRDRQLVVLNAWFGGWGLERRQRTARLVPGTNATFRIVRGGGEWAVYADDMLIGELEHRAAPEGVKAVRIRGDLYPDTVYLCPATSSPVKEDC</sequence>
<dbReference type="Pfam" id="PF00337">
    <property type="entry name" value="Gal-bind_lectin"/>
    <property type="match status" value="2"/>
</dbReference>
<dbReference type="PANTHER" id="PTHR11346:SF147">
    <property type="entry name" value="GALECTIN"/>
    <property type="match status" value="1"/>
</dbReference>
<dbReference type="CDD" id="cd00070">
    <property type="entry name" value="GLECT"/>
    <property type="match status" value="2"/>
</dbReference>
<feature type="domain" description="Galectin" evidence="3">
    <location>
        <begin position="218"/>
        <end position="355"/>
    </location>
</feature>
<dbReference type="PANTHER" id="PTHR11346">
    <property type="entry name" value="GALECTIN"/>
    <property type="match status" value="1"/>
</dbReference>
<organism evidence="4">
    <name type="scientific">Pectinophora gossypiella</name>
    <name type="common">Cotton pink bollworm</name>
    <name type="synonym">Depressaria gossypiella</name>
    <dbReference type="NCBI Taxonomy" id="13191"/>
    <lineage>
        <taxon>Eukaryota</taxon>
        <taxon>Metazoa</taxon>
        <taxon>Ecdysozoa</taxon>
        <taxon>Arthropoda</taxon>
        <taxon>Hexapoda</taxon>
        <taxon>Insecta</taxon>
        <taxon>Pterygota</taxon>
        <taxon>Neoptera</taxon>
        <taxon>Endopterygota</taxon>
        <taxon>Lepidoptera</taxon>
        <taxon>Glossata</taxon>
        <taxon>Ditrysia</taxon>
        <taxon>Gelechioidea</taxon>
        <taxon>Gelechiidae</taxon>
        <taxon>Apatetrinae</taxon>
        <taxon>Pectinophora</taxon>
    </lineage>
</organism>
<reference evidence="4" key="1">
    <citation type="submission" date="2015-09" db="EMBL/GenBank/DDBJ databases">
        <title>De novo assembly of Pectinophora gossypiella (Pink Bollworm) gut transcriptome.</title>
        <authorList>
            <person name="Tassone E.E."/>
        </authorList>
    </citation>
    <scope>NUCLEOTIDE SEQUENCE</scope>
</reference>
<dbReference type="SUPFAM" id="SSF49899">
    <property type="entry name" value="Concanavalin A-like lectins/glucanases"/>
    <property type="match status" value="2"/>
</dbReference>
<dbReference type="InterPro" id="IPR013320">
    <property type="entry name" value="ConA-like_dom_sf"/>
</dbReference>
<feature type="domain" description="Galectin" evidence="3">
    <location>
        <begin position="50"/>
        <end position="188"/>
    </location>
</feature>
<dbReference type="PROSITE" id="PS51304">
    <property type="entry name" value="GALECTIN"/>
    <property type="match status" value="2"/>
</dbReference>
<dbReference type="SMART" id="SM00276">
    <property type="entry name" value="GLECT"/>
    <property type="match status" value="2"/>
</dbReference>
<accession>A0A1E1WA96</accession>
<dbReference type="OrthoDB" id="5795596at2759"/>
<dbReference type="InterPro" id="IPR044156">
    <property type="entry name" value="Galectin-like"/>
</dbReference>
<dbReference type="AlphaFoldDB" id="A0A1E1WA96"/>
<name>A0A1E1WA96_PECGO</name>
<evidence type="ECO:0000256" key="1">
    <source>
        <dbReference type="ARBA" id="ARBA00022734"/>
    </source>
</evidence>
<dbReference type="EMBL" id="GDQN01007132">
    <property type="protein sequence ID" value="JAT83922.1"/>
    <property type="molecule type" value="Transcribed_RNA"/>
</dbReference>
<dbReference type="SMART" id="SM00908">
    <property type="entry name" value="Gal-bind_lectin"/>
    <property type="match status" value="2"/>
</dbReference>